<dbReference type="GO" id="GO:0005886">
    <property type="term" value="C:plasma membrane"/>
    <property type="evidence" value="ECO:0007669"/>
    <property type="project" value="UniProtKB-SubCell"/>
</dbReference>
<evidence type="ECO:0000256" key="8">
    <source>
        <dbReference type="ARBA" id="ARBA00022692"/>
    </source>
</evidence>
<evidence type="ECO:0000256" key="5">
    <source>
        <dbReference type="ARBA" id="ARBA00022519"/>
    </source>
</evidence>
<dbReference type="EMBL" id="JNVD01000018">
    <property type="protein sequence ID" value="KOC21626.1"/>
    <property type="molecule type" value="Genomic_DNA"/>
</dbReference>
<dbReference type="NCBIfam" id="TIGR01474">
    <property type="entry name" value="ubiA_proteo"/>
    <property type="match status" value="1"/>
</dbReference>
<evidence type="ECO:0000256" key="11">
    <source>
        <dbReference type="HAMAP-Rule" id="MF_01635"/>
    </source>
</evidence>
<dbReference type="AlphaFoldDB" id="A0A096HD41"/>
<dbReference type="EMBL" id="AWOR01000068">
    <property type="protein sequence ID" value="KGH26782.1"/>
    <property type="molecule type" value="Genomic_DNA"/>
</dbReference>
<keyword evidence="11" id="KW-0460">Magnesium</keyword>
<evidence type="ECO:0000313" key="15">
    <source>
        <dbReference type="Proteomes" id="UP000029553"/>
    </source>
</evidence>
<dbReference type="UniPathway" id="UPA00232"/>
<comment type="similarity">
    <text evidence="3 11">Belongs to the UbiA prenyltransferase family.</text>
</comment>
<evidence type="ECO:0000256" key="4">
    <source>
        <dbReference type="ARBA" id="ARBA00022475"/>
    </source>
</evidence>
<dbReference type="Pfam" id="PF01040">
    <property type="entry name" value="UbiA"/>
    <property type="match status" value="1"/>
</dbReference>
<evidence type="ECO:0000313" key="14">
    <source>
        <dbReference type="EMBL" id="KOC21626.1"/>
    </source>
</evidence>
<evidence type="ECO:0000256" key="12">
    <source>
        <dbReference type="NCBIfam" id="TIGR01474"/>
    </source>
</evidence>
<reference evidence="16" key="2">
    <citation type="submission" date="2014-06" db="EMBL/GenBank/DDBJ databases">
        <title>Draft genome sequence of C. testosteroni WDL7.</title>
        <authorList>
            <person name="Wu Y."/>
            <person name="Seshan H."/>
            <person name="Arumugam K."/>
        </authorList>
    </citation>
    <scope>NUCLEOTIDE SEQUENCE [LARGE SCALE GENOMIC DNA]</scope>
    <source>
        <strain evidence="16">WDL7</strain>
    </source>
</reference>
<evidence type="ECO:0000256" key="1">
    <source>
        <dbReference type="ARBA" id="ARBA00001946"/>
    </source>
</evidence>
<dbReference type="PATRIC" id="fig|285.49.peg.1657"/>
<comment type="function">
    <text evidence="11">Catalyzes the prenylation of para-hydroxybenzoate (PHB) with an all-trans polyprenyl group. Mediates the second step in the final reaction sequence of ubiquinone-8 (UQ-8) biosynthesis, which is the condensation of the polyisoprenoid side chain with PHB, generating the first membrane-bound Q intermediate 3-octaprenyl-4-hydroxybenzoate.</text>
</comment>
<dbReference type="PROSITE" id="PS00943">
    <property type="entry name" value="UBIA"/>
    <property type="match status" value="1"/>
</dbReference>
<dbReference type="InterPro" id="IPR044878">
    <property type="entry name" value="UbiA_sf"/>
</dbReference>
<dbReference type="EC" id="2.5.1.39" evidence="11 12"/>
<comment type="cofactor">
    <cofactor evidence="1 11">
        <name>Mg(2+)</name>
        <dbReference type="ChEBI" id="CHEBI:18420"/>
    </cofactor>
</comment>
<feature type="transmembrane region" description="Helical" evidence="11">
    <location>
        <begin position="269"/>
        <end position="292"/>
    </location>
</feature>
<dbReference type="GO" id="GO:0008412">
    <property type="term" value="F:4-hydroxybenzoate polyprenyltransferase activity"/>
    <property type="evidence" value="ECO:0007669"/>
    <property type="project" value="UniProtKB-UniRule"/>
</dbReference>
<keyword evidence="10 11" id="KW-0472">Membrane</keyword>
<dbReference type="HAMAP" id="MF_01635">
    <property type="entry name" value="UbiA"/>
    <property type="match status" value="1"/>
</dbReference>
<dbReference type="FunFam" id="1.20.120.1780:FF:000001">
    <property type="entry name" value="4-hydroxybenzoate octaprenyltransferase"/>
    <property type="match status" value="1"/>
</dbReference>
<keyword evidence="8 11" id="KW-0812">Transmembrane</keyword>
<dbReference type="CDD" id="cd13959">
    <property type="entry name" value="PT_UbiA_COQ2"/>
    <property type="match status" value="1"/>
</dbReference>
<comment type="caution">
    <text evidence="13">The sequence shown here is derived from an EMBL/GenBank/DDBJ whole genome shotgun (WGS) entry which is preliminary data.</text>
</comment>
<evidence type="ECO:0000256" key="3">
    <source>
        <dbReference type="ARBA" id="ARBA00005985"/>
    </source>
</evidence>
<keyword evidence="7 11" id="KW-0831">Ubiquinone biosynthesis</keyword>
<dbReference type="Gene3D" id="1.10.357.140">
    <property type="entry name" value="UbiA prenyltransferase"/>
    <property type="match status" value="1"/>
</dbReference>
<comment type="subcellular location">
    <subcellularLocation>
        <location evidence="11">Cell inner membrane</location>
        <topology evidence="11">Multi-pass membrane protein</topology>
    </subcellularLocation>
    <subcellularLocation>
        <location evidence="2">Membrane</location>
        <topology evidence="2">Multi-pass membrane protein</topology>
    </subcellularLocation>
</comment>
<dbReference type="FunFam" id="1.10.357.140:FF:000008">
    <property type="entry name" value="4-hydroxybenzoate octaprenyltransferase"/>
    <property type="match status" value="1"/>
</dbReference>
<gene>
    <name evidence="11" type="primary">ubiA</name>
    <name evidence="14" type="ORF">GL58_08040</name>
    <name evidence="13" type="ORF">P353_21725</name>
</gene>
<keyword evidence="5 11" id="KW-0997">Cell inner membrane</keyword>
<feature type="transmembrane region" description="Helical" evidence="11">
    <location>
        <begin position="240"/>
        <end position="257"/>
    </location>
</feature>
<feature type="transmembrane region" description="Helical" evidence="11">
    <location>
        <begin position="121"/>
        <end position="138"/>
    </location>
</feature>
<organism evidence="13 15">
    <name type="scientific">Comamonas testosteroni</name>
    <name type="common">Pseudomonas testosteroni</name>
    <dbReference type="NCBI Taxonomy" id="285"/>
    <lineage>
        <taxon>Bacteria</taxon>
        <taxon>Pseudomonadati</taxon>
        <taxon>Pseudomonadota</taxon>
        <taxon>Betaproteobacteria</taxon>
        <taxon>Burkholderiales</taxon>
        <taxon>Comamonadaceae</taxon>
        <taxon>Comamonas</taxon>
    </lineage>
</organism>
<accession>A0A096HD41</accession>
<evidence type="ECO:0000256" key="9">
    <source>
        <dbReference type="ARBA" id="ARBA00022989"/>
    </source>
</evidence>
<reference evidence="13 15" key="1">
    <citation type="submission" date="2013-09" db="EMBL/GenBank/DDBJ databases">
        <title>High correlation between genotypes and phenotypes of environmental bacteria Comamonas testosteroni strains.</title>
        <authorList>
            <person name="Liu L."/>
            <person name="Zhu W."/>
            <person name="Xia X."/>
            <person name="Xu B."/>
            <person name="Luo M."/>
            <person name="Wang G."/>
        </authorList>
    </citation>
    <scope>NUCLEOTIDE SEQUENCE [LARGE SCALE GENOMIC DNA]</scope>
    <source>
        <strain evidence="13 15">JL40</strain>
    </source>
</reference>
<dbReference type="InterPro" id="IPR039653">
    <property type="entry name" value="Prenyltransferase"/>
</dbReference>
<feature type="transmembrane region" description="Helical" evidence="11">
    <location>
        <begin position="213"/>
        <end position="234"/>
    </location>
</feature>
<reference evidence="14" key="3">
    <citation type="submission" date="2014-06" db="EMBL/GenBank/DDBJ databases">
        <title>Three species of the Botryosphaeriales overlap on five unrelated trees in China, with a novel species.</title>
        <authorList>
            <person name="Tian C."/>
            <person name="Fan X."/>
        </authorList>
    </citation>
    <scope>NUCLEOTIDE SEQUENCE</scope>
    <source>
        <strain evidence="14">WDL7</strain>
    </source>
</reference>
<evidence type="ECO:0000256" key="10">
    <source>
        <dbReference type="ARBA" id="ARBA00023136"/>
    </source>
</evidence>
<dbReference type="PANTHER" id="PTHR11048">
    <property type="entry name" value="PRENYLTRANSFERASES"/>
    <property type="match status" value="1"/>
</dbReference>
<evidence type="ECO:0000256" key="7">
    <source>
        <dbReference type="ARBA" id="ARBA00022688"/>
    </source>
</evidence>
<proteinExistence type="inferred from homology"/>
<feature type="transmembrane region" description="Helical" evidence="11">
    <location>
        <begin position="26"/>
        <end position="43"/>
    </location>
</feature>
<sequence>MSASIPASPRSKLSLYLDLIRFNRPAGWLVLVWPTLVALWVAGQGFPGWHLLIVFVLGTVLMRSAGCTINDIADRDFDKHVKRTTQRPVTSGQISVREAAMVGLVLTLVAFGLVLSTRWEAVAWSVPAVLFTILYPFTKRFFAMPQAFLGIAFNFGIVIAFAAVTGEVSATAWTLWLANMFLVLAYDTEYAMVDRDDDLKIGMKTSAITLGRFDVTAIMLFFALCWGLIAWVLAPYRLGWPFWLGMGVAAAQILWHFSLIKDRTREGCFVAFSKSHWIGAAIFAGVALGFALK</sequence>
<dbReference type="InterPro" id="IPR000537">
    <property type="entry name" value="UbiA_prenyltransferase"/>
</dbReference>
<name>A0A096HD41_COMTE</name>
<dbReference type="GO" id="GO:0006744">
    <property type="term" value="P:ubiquinone biosynthetic process"/>
    <property type="evidence" value="ECO:0007669"/>
    <property type="project" value="UniProtKB-UniRule"/>
</dbReference>
<dbReference type="InterPro" id="IPR006370">
    <property type="entry name" value="HB_polyprenyltransferase-like"/>
</dbReference>
<dbReference type="Proteomes" id="UP000029553">
    <property type="component" value="Unassembled WGS sequence"/>
</dbReference>
<keyword evidence="6 11" id="KW-0808">Transferase</keyword>
<dbReference type="Proteomes" id="UP000037442">
    <property type="component" value="Unassembled WGS sequence"/>
</dbReference>
<feature type="transmembrane region" description="Helical" evidence="11">
    <location>
        <begin position="49"/>
        <end position="73"/>
    </location>
</feature>
<dbReference type="Gene3D" id="1.20.120.1780">
    <property type="entry name" value="UbiA prenyltransferase"/>
    <property type="match status" value="1"/>
</dbReference>
<comment type="catalytic activity">
    <reaction evidence="11">
        <text>all-trans-octaprenyl diphosphate + 4-hydroxybenzoate = 4-hydroxy-3-(all-trans-octaprenyl)benzoate + diphosphate</text>
        <dbReference type="Rhea" id="RHEA:27782"/>
        <dbReference type="ChEBI" id="CHEBI:1617"/>
        <dbReference type="ChEBI" id="CHEBI:17879"/>
        <dbReference type="ChEBI" id="CHEBI:33019"/>
        <dbReference type="ChEBI" id="CHEBI:57711"/>
        <dbReference type="EC" id="2.5.1.39"/>
    </reaction>
</comment>
<evidence type="ECO:0000313" key="16">
    <source>
        <dbReference type="Proteomes" id="UP000037442"/>
    </source>
</evidence>
<comment type="pathway">
    <text evidence="11">Cofactor biosynthesis; ubiquinone biosynthesis.</text>
</comment>
<keyword evidence="9 11" id="KW-1133">Transmembrane helix</keyword>
<feature type="transmembrane region" description="Helical" evidence="11">
    <location>
        <begin position="94"/>
        <end position="115"/>
    </location>
</feature>
<evidence type="ECO:0000256" key="6">
    <source>
        <dbReference type="ARBA" id="ARBA00022679"/>
    </source>
</evidence>
<evidence type="ECO:0000313" key="13">
    <source>
        <dbReference type="EMBL" id="KGH26782.1"/>
    </source>
</evidence>
<protein>
    <recommendedName>
        <fullName evidence="11 12">4-hydroxybenzoate octaprenyltransferase</fullName>
        <ecNumber evidence="11 12">2.5.1.39</ecNumber>
    </recommendedName>
    <alternativeName>
        <fullName evidence="11">4-HB polyprenyltransferase</fullName>
    </alternativeName>
</protein>
<dbReference type="RefSeq" id="WP_034373844.1">
    <property type="nucleotide sequence ID" value="NZ_AWOR01000068.1"/>
</dbReference>
<dbReference type="PANTHER" id="PTHR11048:SF28">
    <property type="entry name" value="4-HYDROXYBENZOATE POLYPRENYLTRANSFERASE, MITOCHONDRIAL"/>
    <property type="match status" value="1"/>
</dbReference>
<dbReference type="InterPro" id="IPR030470">
    <property type="entry name" value="UbiA_prenylTrfase_CS"/>
</dbReference>
<keyword evidence="4 11" id="KW-1003">Cell membrane</keyword>
<evidence type="ECO:0000256" key="2">
    <source>
        <dbReference type="ARBA" id="ARBA00004141"/>
    </source>
</evidence>